<evidence type="ECO:0000313" key="7">
    <source>
        <dbReference type="EMBL" id="OYO08754.1"/>
    </source>
</evidence>
<proteinExistence type="predicted"/>
<feature type="transmembrane region" description="Helical" evidence="5">
    <location>
        <begin position="46"/>
        <end position="64"/>
    </location>
</feature>
<sequence>MSTRVPSHDDPGLQPERTTLAWSRTAMALFLVGLLLLRYVGHYGPWVLTAVGLISMVALITSLTHRVRHRRGVHSISDDTLQPPIWSVLLLGGSVGLFALVALIVIVVKG</sequence>
<feature type="domain" description="DUF202" evidence="6">
    <location>
        <begin position="10"/>
        <end position="73"/>
    </location>
</feature>
<dbReference type="Proteomes" id="UP000215896">
    <property type="component" value="Unassembled WGS sequence"/>
</dbReference>
<protein>
    <recommendedName>
        <fullName evidence="6">DUF202 domain-containing protein</fullName>
    </recommendedName>
</protein>
<reference evidence="7 8" key="1">
    <citation type="submission" date="2017-07" db="EMBL/GenBank/DDBJ databases">
        <title>Draft whole genome sequences of clinical Proprionibacteriaceae strains.</title>
        <authorList>
            <person name="Bernier A.-M."/>
            <person name="Bernard K."/>
            <person name="Domingo M.-C."/>
        </authorList>
    </citation>
    <scope>NUCLEOTIDE SEQUENCE [LARGE SCALE GENOMIC DNA]</scope>
    <source>
        <strain evidence="7 8">NML 030167</strain>
    </source>
</reference>
<evidence type="ECO:0000259" key="6">
    <source>
        <dbReference type="Pfam" id="PF02656"/>
    </source>
</evidence>
<keyword evidence="8" id="KW-1185">Reference proteome</keyword>
<evidence type="ECO:0000256" key="3">
    <source>
        <dbReference type="ARBA" id="ARBA00022989"/>
    </source>
</evidence>
<dbReference type="GO" id="GO:0012505">
    <property type="term" value="C:endomembrane system"/>
    <property type="evidence" value="ECO:0007669"/>
    <property type="project" value="UniProtKB-SubCell"/>
</dbReference>
<evidence type="ECO:0000256" key="1">
    <source>
        <dbReference type="ARBA" id="ARBA00004127"/>
    </source>
</evidence>
<dbReference type="RefSeq" id="WP_094355900.1">
    <property type="nucleotide sequence ID" value="NZ_NMVK01000004.1"/>
</dbReference>
<dbReference type="Pfam" id="PF02656">
    <property type="entry name" value="DUF202"/>
    <property type="match status" value="1"/>
</dbReference>
<feature type="transmembrane region" description="Helical" evidence="5">
    <location>
        <begin position="85"/>
        <end position="108"/>
    </location>
</feature>
<keyword evidence="3 5" id="KW-1133">Transmembrane helix</keyword>
<organism evidence="7 8">
    <name type="scientific">Enemella evansiae</name>
    <dbReference type="NCBI Taxonomy" id="2016499"/>
    <lineage>
        <taxon>Bacteria</taxon>
        <taxon>Bacillati</taxon>
        <taxon>Actinomycetota</taxon>
        <taxon>Actinomycetes</taxon>
        <taxon>Propionibacteriales</taxon>
        <taxon>Propionibacteriaceae</taxon>
        <taxon>Enemella</taxon>
    </lineage>
</organism>
<evidence type="ECO:0000256" key="4">
    <source>
        <dbReference type="ARBA" id="ARBA00023136"/>
    </source>
</evidence>
<accession>A0A255G7C4</accession>
<feature type="transmembrane region" description="Helical" evidence="5">
    <location>
        <begin position="21"/>
        <end position="40"/>
    </location>
</feature>
<evidence type="ECO:0000313" key="8">
    <source>
        <dbReference type="Proteomes" id="UP000215896"/>
    </source>
</evidence>
<dbReference type="EMBL" id="NMVO01000018">
    <property type="protein sequence ID" value="OYO08754.1"/>
    <property type="molecule type" value="Genomic_DNA"/>
</dbReference>
<name>A0A255G7C4_9ACTN</name>
<gene>
    <name evidence="7" type="ORF">CGZ94_19800</name>
</gene>
<keyword evidence="4 5" id="KW-0472">Membrane</keyword>
<evidence type="ECO:0000256" key="2">
    <source>
        <dbReference type="ARBA" id="ARBA00022692"/>
    </source>
</evidence>
<dbReference type="OrthoDB" id="3701077at2"/>
<comment type="caution">
    <text evidence="7">The sequence shown here is derived from an EMBL/GenBank/DDBJ whole genome shotgun (WGS) entry which is preliminary data.</text>
</comment>
<comment type="subcellular location">
    <subcellularLocation>
        <location evidence="1">Endomembrane system</location>
        <topology evidence="1">Multi-pass membrane protein</topology>
    </subcellularLocation>
</comment>
<dbReference type="InterPro" id="IPR003807">
    <property type="entry name" value="DUF202"/>
</dbReference>
<keyword evidence="2 5" id="KW-0812">Transmembrane</keyword>
<evidence type="ECO:0000256" key="5">
    <source>
        <dbReference type="SAM" id="Phobius"/>
    </source>
</evidence>
<dbReference type="AlphaFoldDB" id="A0A255G7C4"/>